<evidence type="ECO:0000256" key="4">
    <source>
        <dbReference type="ARBA" id="ARBA00023172"/>
    </source>
</evidence>
<comment type="caution">
    <text evidence="6">The sequence shown here is derived from an EMBL/GenBank/DDBJ whole genome shotgun (WGS) entry which is preliminary data.</text>
</comment>
<evidence type="ECO:0000256" key="1">
    <source>
        <dbReference type="ARBA" id="ARBA00008761"/>
    </source>
</evidence>
<evidence type="ECO:0000256" key="2">
    <source>
        <dbReference type="ARBA" id="ARBA00022578"/>
    </source>
</evidence>
<proteinExistence type="inferred from homology"/>
<dbReference type="Pfam" id="PF01385">
    <property type="entry name" value="OrfB_IS605"/>
    <property type="match status" value="1"/>
</dbReference>
<name>A0AAV3X9P6_9CYAN</name>
<dbReference type="InterPro" id="IPR010095">
    <property type="entry name" value="Cas12f1-like_TNB"/>
</dbReference>
<evidence type="ECO:0000313" key="7">
    <source>
        <dbReference type="Proteomes" id="UP001050975"/>
    </source>
</evidence>
<dbReference type="GO" id="GO:0003677">
    <property type="term" value="F:DNA binding"/>
    <property type="evidence" value="ECO:0007669"/>
    <property type="project" value="UniProtKB-KW"/>
</dbReference>
<keyword evidence="4" id="KW-0233">DNA recombination</keyword>
<reference evidence="6" key="1">
    <citation type="submission" date="2019-10" db="EMBL/GenBank/DDBJ databases">
        <title>Draft genome sequece of Microseira wollei NIES-4236.</title>
        <authorList>
            <person name="Yamaguchi H."/>
            <person name="Suzuki S."/>
            <person name="Kawachi M."/>
        </authorList>
    </citation>
    <scope>NUCLEOTIDE SEQUENCE</scope>
    <source>
        <strain evidence="6">NIES-4236</strain>
    </source>
</reference>
<keyword evidence="2" id="KW-0815">Transposition</keyword>
<dbReference type="NCBIfam" id="TIGR01766">
    <property type="entry name" value="IS200/IS605 family accessory protein TnpB-like domain"/>
    <property type="match status" value="1"/>
</dbReference>
<sequence>MGQLCKTWFGVNAFWLKMPSNLRFEDIKQVRILPRNRCFYAEWVYLQKTASVELDSSRALGSDTGLVNWLTWVSNINTSFMIDGRHIKSINQWFNKSVATILEGKPQGFWSLRLAKLTEKRHRHMGDAINKAARIVVKHWLEHKIGGIVFGWNQGIKKEINIGKRNNQSFVQIPTAKLTSRIAQLCEQYGIQFVETEEANTSNIVSGCIGCVWRAGGAKGMGELGEKKRFFAQSTIHN</sequence>
<organism evidence="6 7">
    <name type="scientific">Microseira wollei NIES-4236</name>
    <dbReference type="NCBI Taxonomy" id="2530354"/>
    <lineage>
        <taxon>Bacteria</taxon>
        <taxon>Bacillati</taxon>
        <taxon>Cyanobacteriota</taxon>
        <taxon>Cyanophyceae</taxon>
        <taxon>Oscillatoriophycideae</taxon>
        <taxon>Aerosakkonematales</taxon>
        <taxon>Aerosakkonemataceae</taxon>
        <taxon>Microseira</taxon>
    </lineage>
</organism>
<dbReference type="GO" id="GO:0006310">
    <property type="term" value="P:DNA recombination"/>
    <property type="evidence" value="ECO:0007669"/>
    <property type="project" value="UniProtKB-KW"/>
</dbReference>
<evidence type="ECO:0000259" key="5">
    <source>
        <dbReference type="Pfam" id="PF01385"/>
    </source>
</evidence>
<keyword evidence="3" id="KW-0238">DNA-binding</keyword>
<dbReference type="GO" id="GO:0032196">
    <property type="term" value="P:transposition"/>
    <property type="evidence" value="ECO:0007669"/>
    <property type="project" value="UniProtKB-KW"/>
</dbReference>
<dbReference type="AlphaFoldDB" id="A0AAV3X9P6"/>
<feature type="domain" description="Probable transposase IS891/IS1136/IS1341" evidence="5">
    <location>
        <begin position="55"/>
        <end position="150"/>
    </location>
</feature>
<accession>A0AAV3X9P6</accession>
<comment type="similarity">
    <text evidence="1">In the C-terminal section; belongs to the transposase 35 family.</text>
</comment>
<evidence type="ECO:0000313" key="6">
    <source>
        <dbReference type="EMBL" id="GET38041.1"/>
    </source>
</evidence>
<dbReference type="Proteomes" id="UP001050975">
    <property type="component" value="Unassembled WGS sequence"/>
</dbReference>
<keyword evidence="7" id="KW-1185">Reference proteome</keyword>
<dbReference type="InterPro" id="IPR001959">
    <property type="entry name" value="Transposase"/>
</dbReference>
<protein>
    <submittedName>
        <fullName evidence="6">Transposase, IS605 OrfB</fullName>
    </submittedName>
</protein>
<gene>
    <name evidence="6" type="ORF">MiSe_27950</name>
</gene>
<evidence type="ECO:0000256" key="3">
    <source>
        <dbReference type="ARBA" id="ARBA00023125"/>
    </source>
</evidence>
<dbReference type="EMBL" id="BLAY01000038">
    <property type="protein sequence ID" value="GET38041.1"/>
    <property type="molecule type" value="Genomic_DNA"/>
</dbReference>